<dbReference type="OrthoDB" id="306217at2759"/>
<comment type="caution">
    <text evidence="1">The sequence shown here is derived from an EMBL/GenBank/DDBJ whole genome shotgun (WGS) entry which is preliminary data.</text>
</comment>
<proteinExistence type="predicted"/>
<organism evidence="1 2">
    <name type="scientific">Paramecium pentaurelia</name>
    <dbReference type="NCBI Taxonomy" id="43138"/>
    <lineage>
        <taxon>Eukaryota</taxon>
        <taxon>Sar</taxon>
        <taxon>Alveolata</taxon>
        <taxon>Ciliophora</taxon>
        <taxon>Intramacronucleata</taxon>
        <taxon>Oligohymenophorea</taxon>
        <taxon>Peniculida</taxon>
        <taxon>Parameciidae</taxon>
        <taxon>Paramecium</taxon>
    </lineage>
</organism>
<dbReference type="Proteomes" id="UP000689195">
    <property type="component" value="Unassembled WGS sequence"/>
</dbReference>
<keyword evidence="2" id="KW-1185">Reference proteome</keyword>
<dbReference type="AlphaFoldDB" id="A0A8S1V6R6"/>
<evidence type="ECO:0000313" key="1">
    <source>
        <dbReference type="EMBL" id="CAD8171509.1"/>
    </source>
</evidence>
<sequence>MTDPIQKQLEYFHNKKVTVTSQRQIAIPKLQSPQIVYQEPKFLSLRKTVSQQEMCVSKFHTQINSNNQKKDNYEQRITFQ</sequence>
<accession>A0A8S1V6R6</accession>
<name>A0A8S1V6R6_9CILI</name>
<dbReference type="EMBL" id="CAJJDO010000055">
    <property type="protein sequence ID" value="CAD8171509.1"/>
    <property type="molecule type" value="Genomic_DNA"/>
</dbReference>
<protein>
    <submittedName>
        <fullName evidence="1">Uncharacterized protein</fullName>
    </submittedName>
</protein>
<evidence type="ECO:0000313" key="2">
    <source>
        <dbReference type="Proteomes" id="UP000689195"/>
    </source>
</evidence>
<reference evidence="1" key="1">
    <citation type="submission" date="2021-01" db="EMBL/GenBank/DDBJ databases">
        <authorList>
            <consortium name="Genoscope - CEA"/>
            <person name="William W."/>
        </authorList>
    </citation>
    <scope>NUCLEOTIDE SEQUENCE</scope>
</reference>
<gene>
    <name evidence="1" type="ORF">PPENT_87.1.T0550061</name>
</gene>